<feature type="repeat" description="TPR" evidence="1">
    <location>
        <begin position="177"/>
        <end position="210"/>
    </location>
</feature>
<reference evidence="3" key="2">
    <citation type="journal article" date="2022" name="Microbiol. Resour. Announc.">
        <title>Metagenome Sequencing to Explore Phylogenomics of Terrestrial Cyanobacteria.</title>
        <authorList>
            <person name="Ward R.D."/>
            <person name="Stajich J.E."/>
            <person name="Johansen J.R."/>
            <person name="Huntemann M."/>
            <person name="Clum A."/>
            <person name="Foster B."/>
            <person name="Foster B."/>
            <person name="Roux S."/>
            <person name="Palaniappan K."/>
            <person name="Varghese N."/>
            <person name="Mukherjee S."/>
            <person name="Reddy T.B.K."/>
            <person name="Daum C."/>
            <person name="Copeland A."/>
            <person name="Chen I.A."/>
            <person name="Ivanova N.N."/>
            <person name="Kyrpides N.C."/>
            <person name="Shapiro N."/>
            <person name="Eloe-Fadrosh E.A."/>
            <person name="Pietrasiak N."/>
        </authorList>
    </citation>
    <scope>NUCLEOTIDE SEQUENCE</scope>
    <source>
        <strain evidence="3">GSE-TBD4-15B</strain>
    </source>
</reference>
<dbReference type="PROSITE" id="PS50005">
    <property type="entry name" value="TPR"/>
    <property type="match status" value="8"/>
</dbReference>
<dbReference type="Pfam" id="PF00535">
    <property type="entry name" value="Glycos_transf_2"/>
    <property type="match status" value="2"/>
</dbReference>
<name>A0A951P8B6_9CYAN</name>
<keyword evidence="1" id="KW-0802">TPR repeat</keyword>
<dbReference type="PROSITE" id="PS50293">
    <property type="entry name" value="TPR_REGION"/>
    <property type="match status" value="4"/>
</dbReference>
<gene>
    <name evidence="3" type="ORF">KME07_01990</name>
</gene>
<feature type="repeat" description="TPR" evidence="1">
    <location>
        <begin position="930"/>
        <end position="963"/>
    </location>
</feature>
<dbReference type="InterPro" id="IPR050834">
    <property type="entry name" value="Glycosyltransf_2"/>
</dbReference>
<dbReference type="SUPFAM" id="SSF53756">
    <property type="entry name" value="UDP-Glycosyltransferase/glycogen phosphorylase"/>
    <property type="match status" value="1"/>
</dbReference>
<dbReference type="PANTHER" id="PTHR43685:SF2">
    <property type="entry name" value="GLYCOSYLTRANSFERASE 2-LIKE DOMAIN-CONTAINING PROTEIN"/>
    <property type="match status" value="1"/>
</dbReference>
<feature type="domain" description="Glycosyltransferase 2-like" evidence="2">
    <location>
        <begin position="496"/>
        <end position="629"/>
    </location>
</feature>
<proteinExistence type="predicted"/>
<feature type="repeat" description="TPR" evidence="1">
    <location>
        <begin position="281"/>
        <end position="314"/>
    </location>
</feature>
<dbReference type="Proteomes" id="UP000707356">
    <property type="component" value="Unassembled WGS sequence"/>
</dbReference>
<protein>
    <submittedName>
        <fullName evidence="3">Tetratricopeptide repeat protein</fullName>
    </submittedName>
</protein>
<dbReference type="InterPro" id="IPR001173">
    <property type="entry name" value="Glyco_trans_2-like"/>
</dbReference>
<dbReference type="EMBL" id="JAHHHV010000007">
    <property type="protein sequence ID" value="MBW4464195.1"/>
    <property type="molecule type" value="Genomic_DNA"/>
</dbReference>
<dbReference type="CDD" id="cd06433">
    <property type="entry name" value="GT_2_WfgS_like"/>
    <property type="match status" value="2"/>
</dbReference>
<evidence type="ECO:0000259" key="2">
    <source>
        <dbReference type="Pfam" id="PF00535"/>
    </source>
</evidence>
<reference evidence="3" key="1">
    <citation type="submission" date="2021-05" db="EMBL/GenBank/DDBJ databases">
        <authorList>
            <person name="Pietrasiak N."/>
            <person name="Ward R."/>
            <person name="Stajich J.E."/>
            <person name="Kurbessoian T."/>
        </authorList>
    </citation>
    <scope>NUCLEOTIDE SEQUENCE</scope>
    <source>
        <strain evidence="3">GSE-TBD4-15B</strain>
    </source>
</reference>
<organism evidence="3 4">
    <name type="scientific">Pegethrix bostrychoides GSE-TBD4-15B</name>
    <dbReference type="NCBI Taxonomy" id="2839662"/>
    <lineage>
        <taxon>Bacteria</taxon>
        <taxon>Bacillati</taxon>
        <taxon>Cyanobacteriota</taxon>
        <taxon>Cyanophyceae</taxon>
        <taxon>Oculatellales</taxon>
        <taxon>Oculatellaceae</taxon>
        <taxon>Pegethrix</taxon>
    </lineage>
</organism>
<dbReference type="Pfam" id="PF13424">
    <property type="entry name" value="TPR_12"/>
    <property type="match status" value="1"/>
</dbReference>
<feature type="repeat" description="TPR" evidence="1">
    <location>
        <begin position="211"/>
        <end position="244"/>
    </location>
</feature>
<feature type="domain" description="Glycosyltransferase 2-like" evidence="2">
    <location>
        <begin position="1014"/>
        <end position="1133"/>
    </location>
</feature>
<accession>A0A951P8B6</accession>
<feature type="repeat" description="TPR" evidence="1">
    <location>
        <begin position="348"/>
        <end position="381"/>
    </location>
</feature>
<dbReference type="Gene3D" id="3.90.550.10">
    <property type="entry name" value="Spore Coat Polysaccharide Biosynthesis Protein SpsA, Chain A"/>
    <property type="match status" value="2"/>
</dbReference>
<dbReference type="Gene3D" id="3.40.50.2000">
    <property type="entry name" value="Glycogen Phosphorylase B"/>
    <property type="match status" value="2"/>
</dbReference>
<evidence type="ECO:0000256" key="1">
    <source>
        <dbReference type="PROSITE-ProRule" id="PRU00339"/>
    </source>
</evidence>
<dbReference type="Gene3D" id="1.25.40.10">
    <property type="entry name" value="Tetratricopeptide repeat domain"/>
    <property type="match status" value="4"/>
</dbReference>
<evidence type="ECO:0000313" key="3">
    <source>
        <dbReference type="EMBL" id="MBW4464195.1"/>
    </source>
</evidence>
<dbReference type="Pfam" id="PF13414">
    <property type="entry name" value="TPR_11"/>
    <property type="match status" value="2"/>
</dbReference>
<feature type="repeat" description="TPR" evidence="1">
    <location>
        <begin position="382"/>
        <end position="415"/>
    </location>
</feature>
<dbReference type="Pfam" id="PF13432">
    <property type="entry name" value="TPR_16"/>
    <property type="match status" value="1"/>
</dbReference>
<dbReference type="InterPro" id="IPR019734">
    <property type="entry name" value="TPR_rpt"/>
</dbReference>
<dbReference type="PANTHER" id="PTHR43685">
    <property type="entry name" value="GLYCOSYLTRANSFERASE"/>
    <property type="match status" value="1"/>
</dbReference>
<dbReference type="InterPro" id="IPR011990">
    <property type="entry name" value="TPR-like_helical_dom_sf"/>
</dbReference>
<dbReference type="Pfam" id="PF13181">
    <property type="entry name" value="TPR_8"/>
    <property type="match status" value="1"/>
</dbReference>
<evidence type="ECO:0000313" key="4">
    <source>
        <dbReference type="Proteomes" id="UP000707356"/>
    </source>
</evidence>
<dbReference type="Pfam" id="PF13692">
    <property type="entry name" value="Glyco_trans_1_4"/>
    <property type="match status" value="1"/>
</dbReference>
<dbReference type="InterPro" id="IPR029044">
    <property type="entry name" value="Nucleotide-diphossugar_trans"/>
</dbReference>
<dbReference type="SMART" id="SM00028">
    <property type="entry name" value="TPR"/>
    <property type="match status" value="11"/>
</dbReference>
<feature type="repeat" description="TPR" evidence="1">
    <location>
        <begin position="89"/>
        <end position="122"/>
    </location>
</feature>
<sequence>MLASSFPALSGQISVTADASSAAAFCELAADLLRHGQSKMAVDYCHLAIQAQPTAQSYKLLGDGLQKLKQWVEAEAAYQQALQLAPDWAELHANLGTLYMQQQQWLKALEFYQKALSLKPELPEIQGRLKQLLGQVAAANQAANQAANDAVNRVSVIEAPKQNAAATPLPVRTSEAAYQAYQAGNSALQLRQWPEAMRHYQQAIQLDPNFAMAHWRLALSLEAMGEQEQAVERYFLALSLQPNLAKPAELCKFGQLFVQREKLEQALSCYEWALGQDDQLAAAHGQMGLLLGRLERYEAAAEHYRRAVELEPAGSFCHGLGDVWTKLQRWQAAAAAYRQAIELEPEFSWSHNNLGDALMQLAQWEAAATAYQKAIELNPEFHWSHYNLGEALAKLGQWDTAIGSYHRALELQPQEDWIGSRVGASHFNEGIERITEGNIKEANLCFHQIDQIGDSGGNLIHWPQQQDKVWPFYSCSHLQSVFETLKPQNTAWPKITIVTPSLNQGAYIEETILSILNQNYSNLEYIIIDGGSTDQTLRVLERYKAKITRIVVEPDQGQSNAINKGFRLGTGELMSWVNSDDLLGPGALYVLALSYLQRHWDLAAGICVAHREGKILTVRKPRTEPQNFTVEHLTNLSRLWATGHFFYQPEVSFTRRLWEQVGAGLDESLTYAMDYDLWMRFAQVDARLELVSWPLAFFRNHSAQKTADQVSSMRELLQVTERYHSILPSLERRQAIGNILEAFLLSRKRVLVIQSAENKVRQSAVVGTYHLTLCTDLEQIRLDDFDAVLLIVDSPQTVSAVEKLVQEKFSRLRLAWFWSHQQDFERNAAIADRVDVCVPSSSLLAETLRSYFSILCSEVPALNAASATVNQLAVPLESIWQQLVALLAELKQGGSLYVGSAITRSPSESAARRPHALRNEAVKQLPSSQLSVYQKLGDAYAATQNLEAAISVYQTALKLDPNQLDTRAKLNQATVIQNAKLKQSQQTGRPWPYGIDCNPAPPTLPDGSPWPKISIVTPSFNQGEFIEETILSIIHQNYPNVEHVLIDGGSTDRTMQVVEQYREHFSYAVSEPDGGQSNALNKGFRQTSGEILTWLNSDDRLAPGALYGMALAFYQSKADVVAGVCQLFRDGVEIEQHLTSCVDGLLPLADLIDLERCWLKGKFFYQPEVMFTRSIWERAGGFVDESLFYSMDYELWTRFAAASAKLHVVGRAVAQYRMHPEQKTSAVDKYAPELRQTRDALRLRFNCLASEGGSPEPSRSRLRIALLNDVGTLGGAGIAHSRIGQALALAGHEVIPVAGTLDWSLTPVACAAEEVFDLVSEVNPDLVVVGNLHNMEKSVDILEKLTGQFHTVFVMHDQWLLTGRCAYVGACEKYMVACDANCPTSHEYPRLLPDQIAETFRRKHDLLLNERLLILGDSGWTTNWARYALLNYRSRQTAAELDRKFQTIYYGLDLETFHPQDVAECRRLLGLPMDRFIILTGCQSVEDERKGFKYLIEALKIAALEDVLVVSLGYGNSVVEGVEVYSAGYVSDPLLLACYYGAADIFVGPSQEEAFGQTFVEAAACGTPAVGYGVGGVKEAIADGVSGRVVVQKTPAALAKMIVELYSDLEQRQLLSRLAPVHIANRFSFQASYHTFMVALTQSGWLDKLGLNPASKFSAQGQELALPLVVRDAVPVVKHEIISGDGVSGYTLSGFGEVESPYPELGLELPSQWLLWPQGAWAVVSPQAQMLQLVIRCRNVSQGQILEVWQEEQLKMREQLAYFKIVQTNELELPVQLCKGINQFVFKVSQFQRDEAGRDLGVLIEGIELMNCSGTK</sequence>
<dbReference type="SUPFAM" id="SSF53448">
    <property type="entry name" value="Nucleotide-diphospho-sugar transferases"/>
    <property type="match status" value="2"/>
</dbReference>
<feature type="repeat" description="TPR" evidence="1">
    <location>
        <begin position="55"/>
        <end position="88"/>
    </location>
</feature>
<comment type="caution">
    <text evidence="3">The sequence shown here is derived from an EMBL/GenBank/DDBJ whole genome shotgun (WGS) entry which is preliminary data.</text>
</comment>
<dbReference type="SUPFAM" id="SSF48452">
    <property type="entry name" value="TPR-like"/>
    <property type="match status" value="3"/>
</dbReference>